<accession>A0ABP6I9S6</accession>
<name>A0ABP6I9S6_9ACTN</name>
<evidence type="ECO:0000313" key="2">
    <source>
        <dbReference type="EMBL" id="GAA2851488.1"/>
    </source>
</evidence>
<comment type="caution">
    <text evidence="2">The sequence shown here is derived from an EMBL/GenBank/DDBJ whole genome shotgun (WGS) entry which is preliminary data.</text>
</comment>
<organism evidence="2 3">
    <name type="scientific">Streptosporangium fragile</name>
    <dbReference type="NCBI Taxonomy" id="46186"/>
    <lineage>
        <taxon>Bacteria</taxon>
        <taxon>Bacillati</taxon>
        <taxon>Actinomycetota</taxon>
        <taxon>Actinomycetes</taxon>
        <taxon>Streptosporangiales</taxon>
        <taxon>Streptosporangiaceae</taxon>
        <taxon>Streptosporangium</taxon>
    </lineage>
</organism>
<keyword evidence="1" id="KW-0732">Signal</keyword>
<feature type="chain" id="PRO_5045902598" evidence="1">
    <location>
        <begin position="30"/>
        <end position="57"/>
    </location>
</feature>
<feature type="signal peptide" evidence="1">
    <location>
        <begin position="1"/>
        <end position="29"/>
    </location>
</feature>
<gene>
    <name evidence="2" type="ORF">GCM10010517_09100</name>
</gene>
<evidence type="ECO:0000313" key="3">
    <source>
        <dbReference type="Proteomes" id="UP001500831"/>
    </source>
</evidence>
<dbReference type="EMBL" id="BAAAVI010000004">
    <property type="protein sequence ID" value="GAA2851488.1"/>
    <property type="molecule type" value="Genomic_DNA"/>
</dbReference>
<proteinExistence type="predicted"/>
<evidence type="ECO:0000256" key="1">
    <source>
        <dbReference type="SAM" id="SignalP"/>
    </source>
</evidence>
<keyword evidence="3" id="KW-1185">Reference proteome</keyword>
<dbReference type="Proteomes" id="UP001500831">
    <property type="component" value="Unassembled WGS sequence"/>
</dbReference>
<protein>
    <submittedName>
        <fullName evidence="2">Uncharacterized protein</fullName>
    </submittedName>
</protein>
<sequence>MCRRLASSALAVLFAAIFAVTGNVTTANADSSAPPKDRGKYSLNYDVQSGLGWGFPD</sequence>
<reference evidence="3" key="1">
    <citation type="journal article" date="2019" name="Int. J. Syst. Evol. Microbiol.">
        <title>The Global Catalogue of Microorganisms (GCM) 10K type strain sequencing project: providing services to taxonomists for standard genome sequencing and annotation.</title>
        <authorList>
            <consortium name="The Broad Institute Genomics Platform"/>
            <consortium name="The Broad Institute Genome Sequencing Center for Infectious Disease"/>
            <person name="Wu L."/>
            <person name="Ma J."/>
        </authorList>
    </citation>
    <scope>NUCLEOTIDE SEQUENCE [LARGE SCALE GENOMIC DNA]</scope>
    <source>
        <strain evidence="3">JCM 6242</strain>
    </source>
</reference>